<protein>
    <recommendedName>
        <fullName evidence="7">Major facilitator superfamily (MFS) profile domain-containing protein</fullName>
    </recommendedName>
</protein>
<dbReference type="SUPFAM" id="SSF103473">
    <property type="entry name" value="MFS general substrate transporter"/>
    <property type="match status" value="1"/>
</dbReference>
<dbReference type="PROSITE" id="PS00216">
    <property type="entry name" value="SUGAR_TRANSPORT_1"/>
    <property type="match status" value="1"/>
</dbReference>
<organism evidence="8 9">
    <name type="scientific">Anoxybacter fermentans</name>
    <dbReference type="NCBI Taxonomy" id="1323375"/>
    <lineage>
        <taxon>Bacteria</taxon>
        <taxon>Bacillati</taxon>
        <taxon>Bacillota</taxon>
        <taxon>Clostridia</taxon>
        <taxon>Halanaerobiales</taxon>
        <taxon>Anoxybacter</taxon>
    </lineage>
</organism>
<keyword evidence="4 6" id="KW-1133">Transmembrane helix</keyword>
<dbReference type="PANTHER" id="PTHR23530">
    <property type="entry name" value="TRANSPORT PROTEIN-RELATED"/>
    <property type="match status" value="1"/>
</dbReference>
<reference evidence="8 9" key="1">
    <citation type="submission" date="2016-07" db="EMBL/GenBank/DDBJ databases">
        <title>Genome and transcriptome analysis of iron-reducing fermentative bacteria Anoxybacter fermentans.</title>
        <authorList>
            <person name="Zeng X."/>
            <person name="Shao Z."/>
        </authorList>
    </citation>
    <scope>NUCLEOTIDE SEQUENCE [LARGE SCALE GENOMIC DNA]</scope>
    <source>
        <strain evidence="8 9">DY22613</strain>
    </source>
</reference>
<keyword evidence="3 6" id="KW-0812">Transmembrane</keyword>
<dbReference type="GO" id="GO:0005886">
    <property type="term" value="C:plasma membrane"/>
    <property type="evidence" value="ECO:0007669"/>
    <property type="project" value="UniProtKB-SubCell"/>
</dbReference>
<evidence type="ECO:0000313" key="9">
    <source>
        <dbReference type="Proteomes" id="UP000267250"/>
    </source>
</evidence>
<evidence type="ECO:0000256" key="3">
    <source>
        <dbReference type="ARBA" id="ARBA00022692"/>
    </source>
</evidence>
<feature type="domain" description="Major facilitator superfamily (MFS) profile" evidence="7">
    <location>
        <begin position="1"/>
        <end position="355"/>
    </location>
</feature>
<evidence type="ECO:0000256" key="1">
    <source>
        <dbReference type="ARBA" id="ARBA00004651"/>
    </source>
</evidence>
<sequence>MLLNSISGFLTLVFEVPTGVYADKVGRKNSVIIGLFFNILSFLVFVLTNDFKILLLSSLFGALSDAFISGADSALLYESMKYANRLEEYDKTISNIHSLCFYASAITAITSSLLYDLNKYFPMYLSIIFLTVAMIISFSFKEPPKEEKKSAEVKLDIKTQFVSYFQHIQESFKYVYSNRDVLYTIFLYFIFMLYISNMNYLSQPYMQDIGIPVIYFGIIFFVFNIIAANSAKLSHLFKNRFKDTSFNIIIIQMVICFLLLGLTRNWYGVLLLMFGRIATGLTWPLLDSRLNNQIPSKQRATIISLKSFVVSLSFVIFDPIIGFLIDCFNIFTTYLILGVSLLSVYIVVKLTGIRRIKSKFFRLKEQLR</sequence>
<dbReference type="Proteomes" id="UP000267250">
    <property type="component" value="Chromosome"/>
</dbReference>
<evidence type="ECO:0000256" key="4">
    <source>
        <dbReference type="ARBA" id="ARBA00022989"/>
    </source>
</evidence>
<dbReference type="AlphaFoldDB" id="A0A3S9T128"/>
<gene>
    <name evidence="8" type="ORF">BBF96_13500</name>
</gene>
<feature type="transmembrane region" description="Helical" evidence="6">
    <location>
        <begin position="213"/>
        <end position="231"/>
    </location>
</feature>
<dbReference type="Pfam" id="PF07690">
    <property type="entry name" value="MFS_1"/>
    <property type="match status" value="1"/>
</dbReference>
<dbReference type="KEGG" id="aft:BBF96_13500"/>
<evidence type="ECO:0000259" key="7">
    <source>
        <dbReference type="PROSITE" id="PS50850"/>
    </source>
</evidence>
<name>A0A3S9T128_9FIRM</name>
<feature type="transmembrane region" description="Helical" evidence="6">
    <location>
        <begin position="121"/>
        <end position="140"/>
    </location>
</feature>
<keyword evidence="9" id="KW-1185">Reference proteome</keyword>
<feature type="transmembrane region" description="Helical" evidence="6">
    <location>
        <begin position="96"/>
        <end position="115"/>
    </location>
</feature>
<dbReference type="InterPro" id="IPR036259">
    <property type="entry name" value="MFS_trans_sf"/>
</dbReference>
<keyword evidence="2" id="KW-0813">Transport</keyword>
<proteinExistence type="predicted"/>
<accession>A0A3S9T128</accession>
<feature type="transmembrane region" description="Helical" evidence="6">
    <location>
        <begin position="29"/>
        <end position="47"/>
    </location>
</feature>
<feature type="transmembrane region" description="Helical" evidence="6">
    <location>
        <begin position="181"/>
        <end position="201"/>
    </location>
</feature>
<feature type="transmembrane region" description="Helical" evidence="6">
    <location>
        <begin position="243"/>
        <end position="260"/>
    </location>
</feature>
<evidence type="ECO:0000313" key="8">
    <source>
        <dbReference type="EMBL" id="AZR74316.1"/>
    </source>
</evidence>
<dbReference type="InterPro" id="IPR020846">
    <property type="entry name" value="MFS_dom"/>
</dbReference>
<dbReference type="Gene3D" id="1.20.1250.20">
    <property type="entry name" value="MFS general substrate transporter like domains"/>
    <property type="match status" value="1"/>
</dbReference>
<dbReference type="InterPro" id="IPR005829">
    <property type="entry name" value="Sugar_transporter_CS"/>
</dbReference>
<evidence type="ECO:0000256" key="6">
    <source>
        <dbReference type="SAM" id="Phobius"/>
    </source>
</evidence>
<feature type="transmembrane region" description="Helical" evidence="6">
    <location>
        <begin position="307"/>
        <end position="325"/>
    </location>
</feature>
<feature type="transmembrane region" description="Helical" evidence="6">
    <location>
        <begin position="331"/>
        <end position="352"/>
    </location>
</feature>
<evidence type="ECO:0000256" key="5">
    <source>
        <dbReference type="ARBA" id="ARBA00023136"/>
    </source>
</evidence>
<dbReference type="EMBL" id="CP016379">
    <property type="protein sequence ID" value="AZR74316.1"/>
    <property type="molecule type" value="Genomic_DNA"/>
</dbReference>
<comment type="subcellular location">
    <subcellularLocation>
        <location evidence="1">Cell membrane</location>
        <topology evidence="1">Multi-pass membrane protein</topology>
    </subcellularLocation>
</comment>
<dbReference type="InterPro" id="IPR053160">
    <property type="entry name" value="MFS_DHA3_Transporter"/>
</dbReference>
<dbReference type="GO" id="GO:0022857">
    <property type="term" value="F:transmembrane transporter activity"/>
    <property type="evidence" value="ECO:0007669"/>
    <property type="project" value="InterPro"/>
</dbReference>
<keyword evidence="5 6" id="KW-0472">Membrane</keyword>
<dbReference type="InterPro" id="IPR011701">
    <property type="entry name" value="MFS"/>
</dbReference>
<dbReference type="PROSITE" id="PS50850">
    <property type="entry name" value="MFS"/>
    <property type="match status" value="1"/>
</dbReference>
<dbReference type="PANTHER" id="PTHR23530:SF1">
    <property type="entry name" value="PERMEASE, MAJOR FACILITATOR SUPERFAMILY-RELATED"/>
    <property type="match status" value="1"/>
</dbReference>
<evidence type="ECO:0000256" key="2">
    <source>
        <dbReference type="ARBA" id="ARBA00022448"/>
    </source>
</evidence>
<feature type="transmembrane region" description="Helical" evidence="6">
    <location>
        <begin position="53"/>
        <end position="75"/>
    </location>
</feature>